<reference evidence="2" key="1">
    <citation type="submission" date="2020-02" db="EMBL/GenBank/DDBJ databases">
        <authorList>
            <person name="Meier V. D."/>
        </authorList>
    </citation>
    <scope>NUCLEOTIDE SEQUENCE</scope>
    <source>
        <strain evidence="2">AVDCRST_MAG84</strain>
    </source>
</reference>
<gene>
    <name evidence="2" type="ORF">AVDCRST_MAG84-1444</name>
</gene>
<organism evidence="2">
    <name type="scientific">uncultured Microcoleus sp</name>
    <dbReference type="NCBI Taxonomy" id="259945"/>
    <lineage>
        <taxon>Bacteria</taxon>
        <taxon>Bacillati</taxon>
        <taxon>Cyanobacteriota</taxon>
        <taxon>Cyanophyceae</taxon>
        <taxon>Oscillatoriophycideae</taxon>
        <taxon>Oscillatoriales</taxon>
        <taxon>Microcoleaceae</taxon>
        <taxon>Microcoleus</taxon>
        <taxon>environmental samples</taxon>
    </lineage>
</organism>
<keyword evidence="1" id="KW-0472">Membrane</keyword>
<keyword evidence="1" id="KW-0812">Transmembrane</keyword>
<evidence type="ECO:0000256" key="1">
    <source>
        <dbReference type="SAM" id="Phobius"/>
    </source>
</evidence>
<proteinExistence type="predicted"/>
<feature type="transmembrane region" description="Helical" evidence="1">
    <location>
        <begin position="80"/>
        <end position="99"/>
    </location>
</feature>
<keyword evidence="1" id="KW-1133">Transmembrane helix</keyword>
<accession>A0A6J4L9D1</accession>
<sequence length="152" mass="16222">MKNQWLILGGILSFAVALLHVVIIFIGAPAYRYFSAGEDMAKAAESGSAFPAVLTLVLVAVFATWGFYGLSGAGVIRRLPLLKIALILIGAVYTLRGVAVFQQFFQIVTSSAEVAPREIVFSLVSLVIGLAYLIGTVTSWRSLGASSRIIQT</sequence>
<dbReference type="AlphaFoldDB" id="A0A6J4L9D1"/>
<feature type="transmembrane region" description="Helical" evidence="1">
    <location>
        <begin position="5"/>
        <end position="28"/>
    </location>
</feature>
<evidence type="ECO:0000313" key="2">
    <source>
        <dbReference type="EMBL" id="CAA9322740.1"/>
    </source>
</evidence>
<feature type="transmembrane region" description="Helical" evidence="1">
    <location>
        <begin position="119"/>
        <end position="140"/>
    </location>
</feature>
<protein>
    <submittedName>
        <fullName evidence="2">Uncharacterized protein</fullName>
    </submittedName>
</protein>
<feature type="transmembrane region" description="Helical" evidence="1">
    <location>
        <begin position="48"/>
        <end position="68"/>
    </location>
</feature>
<dbReference type="EMBL" id="CADCTZ010000227">
    <property type="protein sequence ID" value="CAA9322740.1"/>
    <property type="molecule type" value="Genomic_DNA"/>
</dbReference>
<name>A0A6J4L9D1_9CYAN</name>